<name>A0ABS0AVK6_9GAMM</name>
<dbReference type="PROSITE" id="PS50109">
    <property type="entry name" value="HIS_KIN"/>
    <property type="match status" value="1"/>
</dbReference>
<keyword evidence="3" id="KW-0472">Membrane</keyword>
<dbReference type="InterPro" id="IPR036097">
    <property type="entry name" value="HisK_dim/P_sf"/>
</dbReference>
<feature type="transmembrane region" description="Helical" evidence="3">
    <location>
        <begin position="74"/>
        <end position="94"/>
    </location>
</feature>
<dbReference type="SMART" id="SM00387">
    <property type="entry name" value="HATPase_c"/>
    <property type="match status" value="1"/>
</dbReference>
<keyword evidence="6" id="KW-1185">Reference proteome</keyword>
<dbReference type="Gene3D" id="3.30.565.10">
    <property type="entry name" value="Histidine kinase-like ATPase, C-terminal domain"/>
    <property type="match status" value="1"/>
</dbReference>
<dbReference type="SUPFAM" id="SSF47384">
    <property type="entry name" value="Homodimeric domain of signal transducing histidine kinase"/>
    <property type="match status" value="1"/>
</dbReference>
<reference evidence="5 6" key="1">
    <citation type="submission" date="2012-09" db="EMBL/GenBank/DDBJ databases">
        <title>Genome Sequence of alkane-degrading Bacterium Alcanivorax sp. 521-1.</title>
        <authorList>
            <person name="Lai Q."/>
            <person name="Shao Z."/>
        </authorList>
    </citation>
    <scope>NUCLEOTIDE SEQUENCE [LARGE SCALE GENOMIC DNA]</scope>
    <source>
        <strain evidence="5 6">521-1</strain>
    </source>
</reference>
<gene>
    <name evidence="5" type="ORF">Y5W_03278</name>
</gene>
<feature type="transmembrane region" description="Helical" evidence="3">
    <location>
        <begin position="16"/>
        <end position="33"/>
    </location>
</feature>
<feature type="transmembrane region" description="Helical" evidence="3">
    <location>
        <begin position="160"/>
        <end position="180"/>
    </location>
</feature>
<dbReference type="InterPro" id="IPR036890">
    <property type="entry name" value="HATPase_C_sf"/>
</dbReference>
<evidence type="ECO:0000259" key="4">
    <source>
        <dbReference type="PROSITE" id="PS50109"/>
    </source>
</evidence>
<organism evidence="5 6">
    <name type="scientific">Alloalcanivorax profundimaris</name>
    <dbReference type="NCBI Taxonomy" id="2735259"/>
    <lineage>
        <taxon>Bacteria</taxon>
        <taxon>Pseudomonadati</taxon>
        <taxon>Pseudomonadota</taxon>
        <taxon>Gammaproteobacteria</taxon>
        <taxon>Oceanospirillales</taxon>
        <taxon>Alcanivoracaceae</taxon>
        <taxon>Alloalcanivorax</taxon>
    </lineage>
</organism>
<dbReference type="Proteomes" id="UP000662703">
    <property type="component" value="Unassembled WGS sequence"/>
</dbReference>
<dbReference type="Gene3D" id="1.10.287.130">
    <property type="match status" value="1"/>
</dbReference>
<evidence type="ECO:0000256" key="1">
    <source>
        <dbReference type="ARBA" id="ARBA00000085"/>
    </source>
</evidence>
<keyword evidence="3" id="KW-1133">Transmembrane helix</keyword>
<dbReference type="InterPro" id="IPR003594">
    <property type="entry name" value="HATPase_dom"/>
</dbReference>
<feature type="transmembrane region" description="Helical" evidence="3">
    <location>
        <begin position="100"/>
        <end position="116"/>
    </location>
</feature>
<dbReference type="EMBL" id="ARXX01000068">
    <property type="protein sequence ID" value="MBF5057984.1"/>
    <property type="molecule type" value="Genomic_DNA"/>
</dbReference>
<evidence type="ECO:0000313" key="6">
    <source>
        <dbReference type="Proteomes" id="UP000662703"/>
    </source>
</evidence>
<feature type="transmembrane region" description="Helical" evidence="3">
    <location>
        <begin position="45"/>
        <end position="67"/>
    </location>
</feature>
<evidence type="ECO:0000256" key="2">
    <source>
        <dbReference type="ARBA" id="ARBA00012438"/>
    </source>
</evidence>
<feature type="domain" description="Histidine kinase" evidence="4">
    <location>
        <begin position="213"/>
        <end position="381"/>
    </location>
</feature>
<sequence>MTTYPNPHRLWRRRLIALRSLLVVCLALALLTLPRFSPDLLPPPALLAGLAALLLPSLLAVCTLNVAPPRQQRLLGIELALDLLFVLALVQQLGGAANPLSFYLLVPLLLAALTLPPRVAWSLLALTLLGYTVVGLWHSAPAPHSTLHALSRELSPTHGLGMAVVFAALAAVLTLLGQVIQSLTREQQRQQERLLELAGRRERLYQVAATLAHQAHELNTPLSSLVMLADNARQEPGLPEATRDDLAQIEALARRLADRLRHADNAEPPQECAFRELGERLRQHLRHLCPTLTLTVEGPLDTPIRNAPAWFRVLANLGYNAIDAGAERLVVRLQDDGRQALLQVSDDGPRHERHPDREGLGIGLALVETTLETLGASLNLDFHRQWSQARIIWTPDRSTEDAPAHGHP</sequence>
<dbReference type="CDD" id="cd00082">
    <property type="entry name" value="HisKA"/>
    <property type="match status" value="1"/>
</dbReference>
<evidence type="ECO:0000313" key="5">
    <source>
        <dbReference type="EMBL" id="MBF5057984.1"/>
    </source>
</evidence>
<comment type="caution">
    <text evidence="5">The sequence shown here is derived from an EMBL/GenBank/DDBJ whole genome shotgun (WGS) entry which is preliminary data.</text>
</comment>
<protein>
    <recommendedName>
        <fullName evidence="2">histidine kinase</fullName>
        <ecNumber evidence="2">2.7.13.3</ecNumber>
    </recommendedName>
</protein>
<dbReference type="RefSeq" id="WP_161384532.1">
    <property type="nucleotide sequence ID" value="NZ_ARXX01000068.1"/>
</dbReference>
<proteinExistence type="predicted"/>
<dbReference type="InterPro" id="IPR005467">
    <property type="entry name" value="His_kinase_dom"/>
</dbReference>
<dbReference type="InterPro" id="IPR003661">
    <property type="entry name" value="HisK_dim/P_dom"/>
</dbReference>
<dbReference type="EC" id="2.7.13.3" evidence="2"/>
<dbReference type="SUPFAM" id="SSF55874">
    <property type="entry name" value="ATPase domain of HSP90 chaperone/DNA topoisomerase II/histidine kinase"/>
    <property type="match status" value="1"/>
</dbReference>
<accession>A0ABS0AVK6</accession>
<keyword evidence="3" id="KW-0812">Transmembrane</keyword>
<feature type="transmembrane region" description="Helical" evidence="3">
    <location>
        <begin position="123"/>
        <end position="140"/>
    </location>
</feature>
<evidence type="ECO:0000256" key="3">
    <source>
        <dbReference type="SAM" id="Phobius"/>
    </source>
</evidence>
<comment type="catalytic activity">
    <reaction evidence="1">
        <text>ATP + protein L-histidine = ADP + protein N-phospho-L-histidine.</text>
        <dbReference type="EC" id="2.7.13.3"/>
    </reaction>
</comment>